<evidence type="ECO:0000256" key="13">
    <source>
        <dbReference type="ARBA" id="ARBA00034617"/>
    </source>
</evidence>
<evidence type="ECO:0000313" key="22">
    <source>
        <dbReference type="Proteomes" id="UP000678499"/>
    </source>
</evidence>
<dbReference type="InterPro" id="IPR027417">
    <property type="entry name" value="P-loop_NTPase"/>
</dbReference>
<dbReference type="Pfam" id="PF13625">
    <property type="entry name" value="Helicase_C_3"/>
    <property type="match status" value="1"/>
</dbReference>
<dbReference type="GO" id="GO:0005524">
    <property type="term" value="F:ATP binding"/>
    <property type="evidence" value="ECO:0007669"/>
    <property type="project" value="UniProtKB-KW"/>
</dbReference>
<dbReference type="Gene3D" id="3.40.50.300">
    <property type="entry name" value="P-loop containing nucleotide triphosphate hydrolases"/>
    <property type="match status" value="2"/>
</dbReference>
<feature type="compositionally biased region" description="Acidic residues" evidence="18">
    <location>
        <begin position="837"/>
        <end position="846"/>
    </location>
</feature>
<dbReference type="EMBL" id="OA882079">
    <property type="protein sequence ID" value="CAD7272549.1"/>
    <property type="molecule type" value="Genomic_DNA"/>
</dbReference>
<dbReference type="GO" id="GO:0003677">
    <property type="term" value="F:DNA binding"/>
    <property type="evidence" value="ECO:0007669"/>
    <property type="project" value="UniProtKB-KW"/>
</dbReference>
<dbReference type="PROSITE" id="PS00639">
    <property type="entry name" value="THIOL_PROTEASE_HIS"/>
    <property type="match status" value="1"/>
</dbReference>
<evidence type="ECO:0000256" key="15">
    <source>
        <dbReference type="ARBA" id="ARBA00044799"/>
    </source>
</evidence>
<keyword evidence="8" id="KW-0238">DNA-binding</keyword>
<feature type="domain" description="Helicase ATP-binding" evidence="19">
    <location>
        <begin position="1154"/>
        <end position="1315"/>
    </location>
</feature>
<evidence type="ECO:0000256" key="12">
    <source>
        <dbReference type="ARBA" id="ARBA00023242"/>
    </source>
</evidence>
<evidence type="ECO:0000256" key="3">
    <source>
        <dbReference type="ARBA" id="ARBA00022741"/>
    </source>
</evidence>
<comment type="subcellular location">
    <subcellularLocation>
        <location evidence="1">Nucleus</location>
    </subcellularLocation>
</comment>
<dbReference type="InterPro" id="IPR006935">
    <property type="entry name" value="Helicase/UvrB_N"/>
</dbReference>
<dbReference type="InterPro" id="IPR014001">
    <property type="entry name" value="Helicase_ATP-bd"/>
</dbReference>
<dbReference type="PRINTS" id="PR00851">
    <property type="entry name" value="XRODRMPGMNTB"/>
</dbReference>
<evidence type="ECO:0000256" key="7">
    <source>
        <dbReference type="ARBA" id="ARBA00022840"/>
    </source>
</evidence>
<keyword evidence="6" id="KW-0347">Helicase</keyword>
<keyword evidence="9" id="KW-1015">Disulfide bond</keyword>
<proteinExistence type="inferred from homology"/>
<dbReference type="GO" id="GO:0005675">
    <property type="term" value="C:transcription factor TFIIH holo complex"/>
    <property type="evidence" value="ECO:0007669"/>
    <property type="project" value="TreeGrafter"/>
</dbReference>
<evidence type="ECO:0000313" key="21">
    <source>
        <dbReference type="EMBL" id="CAD7272549.1"/>
    </source>
</evidence>
<evidence type="ECO:0000259" key="19">
    <source>
        <dbReference type="PROSITE" id="PS51192"/>
    </source>
</evidence>
<evidence type="ECO:0000256" key="9">
    <source>
        <dbReference type="ARBA" id="ARBA00023157"/>
    </source>
</evidence>
<dbReference type="PROSITE" id="PS51192">
    <property type="entry name" value="HELICASE_ATP_BIND_1"/>
    <property type="match status" value="1"/>
</dbReference>
<keyword evidence="22" id="KW-1185">Reference proteome</keyword>
<dbReference type="CDD" id="cd18029">
    <property type="entry name" value="DEXHc_XPB"/>
    <property type="match status" value="1"/>
</dbReference>
<comment type="catalytic activity">
    <reaction evidence="17">
        <text>ATP + H2O = ADP + phosphate + H(+)</text>
        <dbReference type="Rhea" id="RHEA:13065"/>
        <dbReference type="ChEBI" id="CHEBI:15377"/>
        <dbReference type="ChEBI" id="CHEBI:15378"/>
        <dbReference type="ChEBI" id="CHEBI:30616"/>
        <dbReference type="ChEBI" id="CHEBI:43474"/>
        <dbReference type="ChEBI" id="CHEBI:456216"/>
        <dbReference type="EC" id="5.6.2.4"/>
    </reaction>
</comment>
<evidence type="ECO:0000256" key="16">
    <source>
        <dbReference type="ARBA" id="ARBA00044810"/>
    </source>
</evidence>
<dbReference type="InterPro" id="IPR025661">
    <property type="entry name" value="Pept_asp_AS"/>
</dbReference>
<dbReference type="Pfam" id="PF06743">
    <property type="entry name" value="FAST_1"/>
    <property type="match status" value="1"/>
</dbReference>
<feature type="region of interest" description="Disordered" evidence="18">
    <location>
        <begin position="823"/>
        <end position="871"/>
    </location>
</feature>
<evidence type="ECO:0000256" key="14">
    <source>
        <dbReference type="ARBA" id="ARBA00034808"/>
    </source>
</evidence>
<reference evidence="21" key="1">
    <citation type="submission" date="2020-11" db="EMBL/GenBank/DDBJ databases">
        <authorList>
            <person name="Tran Van P."/>
        </authorList>
    </citation>
    <scope>NUCLEOTIDE SEQUENCE</scope>
</reference>
<dbReference type="GO" id="GO:0006508">
    <property type="term" value="P:proteolysis"/>
    <property type="evidence" value="ECO:0007669"/>
    <property type="project" value="InterPro"/>
</dbReference>
<dbReference type="Pfam" id="PF00112">
    <property type="entry name" value="Peptidase_C1"/>
    <property type="match status" value="1"/>
</dbReference>
<keyword evidence="4" id="KW-0227">DNA damage</keyword>
<dbReference type="SMART" id="SM00490">
    <property type="entry name" value="HELICc"/>
    <property type="match status" value="1"/>
</dbReference>
<evidence type="ECO:0000256" key="11">
    <source>
        <dbReference type="ARBA" id="ARBA00023235"/>
    </source>
</evidence>
<evidence type="ECO:0000256" key="6">
    <source>
        <dbReference type="ARBA" id="ARBA00022806"/>
    </source>
</evidence>
<evidence type="ECO:0000256" key="4">
    <source>
        <dbReference type="ARBA" id="ARBA00022763"/>
    </source>
</evidence>
<dbReference type="InterPro" id="IPR032830">
    <property type="entry name" value="XPB/Ssl2_N"/>
</dbReference>
<keyword evidence="11" id="KW-0413">Isomerase</keyword>
<dbReference type="PANTHER" id="PTHR11274:SF0">
    <property type="entry name" value="GENERAL TRANSCRIPTION AND DNA REPAIR FACTOR IIH HELICASE SUBUNIT XPB"/>
    <property type="match status" value="1"/>
</dbReference>
<organism evidence="21">
    <name type="scientific">Notodromas monacha</name>
    <dbReference type="NCBI Taxonomy" id="399045"/>
    <lineage>
        <taxon>Eukaryota</taxon>
        <taxon>Metazoa</taxon>
        <taxon>Ecdysozoa</taxon>
        <taxon>Arthropoda</taxon>
        <taxon>Crustacea</taxon>
        <taxon>Oligostraca</taxon>
        <taxon>Ostracoda</taxon>
        <taxon>Podocopa</taxon>
        <taxon>Podocopida</taxon>
        <taxon>Cypridocopina</taxon>
        <taxon>Cypridoidea</taxon>
        <taxon>Cyprididae</taxon>
        <taxon>Notodromas</taxon>
    </lineage>
</organism>
<dbReference type="GO" id="GO:0006367">
    <property type="term" value="P:transcription initiation at RNA polymerase II promoter"/>
    <property type="evidence" value="ECO:0007669"/>
    <property type="project" value="InterPro"/>
</dbReference>
<dbReference type="InterPro" id="IPR050615">
    <property type="entry name" value="ATP-dep_DNA_Helicase"/>
</dbReference>
<evidence type="ECO:0000256" key="8">
    <source>
        <dbReference type="ARBA" id="ARBA00023125"/>
    </source>
</evidence>
<comment type="similarity">
    <text evidence="2">Belongs to the helicase family. RAD25/XPB subfamily.</text>
</comment>
<dbReference type="GO" id="GO:0044528">
    <property type="term" value="P:regulation of mitochondrial mRNA stability"/>
    <property type="evidence" value="ECO:0007669"/>
    <property type="project" value="InterPro"/>
</dbReference>
<dbReference type="PROSITE" id="PS00640">
    <property type="entry name" value="THIOL_PROTEASE_ASN"/>
    <property type="match status" value="1"/>
</dbReference>
<protein>
    <recommendedName>
        <fullName evidence="15">General transcription and DNA repair factor IIH helicase/translocase subunit XPB</fullName>
        <ecNumber evidence="14">5.6.2.4</ecNumber>
    </recommendedName>
    <alternativeName>
        <fullName evidence="16">DNA 3'-5' helicase/translocase XPB</fullName>
    </alternativeName>
</protein>
<gene>
    <name evidence="21" type="ORF">NMOB1V02_LOCUS478</name>
</gene>
<feature type="compositionally biased region" description="Basic and acidic residues" evidence="18">
    <location>
        <begin position="823"/>
        <end position="836"/>
    </location>
</feature>
<dbReference type="PANTHER" id="PTHR11274">
    <property type="entry name" value="RAD25/XP-B DNA REPAIR HELICASE"/>
    <property type="match status" value="1"/>
</dbReference>
<dbReference type="EC" id="5.6.2.4" evidence="14"/>
<dbReference type="FunFam" id="3.40.50.300:FF:000117">
    <property type="entry name" value="Putative DNA repair helicase rad25"/>
    <property type="match status" value="1"/>
</dbReference>
<evidence type="ECO:0000256" key="18">
    <source>
        <dbReference type="SAM" id="MobiDB-lite"/>
    </source>
</evidence>
<dbReference type="InterPro" id="IPR025660">
    <property type="entry name" value="Pept_his_AS"/>
</dbReference>
<evidence type="ECO:0000256" key="1">
    <source>
        <dbReference type="ARBA" id="ARBA00004123"/>
    </source>
</evidence>
<dbReference type="SUPFAM" id="SSF52540">
    <property type="entry name" value="P-loop containing nucleoside triphosphate hydrolases"/>
    <property type="match status" value="2"/>
</dbReference>
<dbReference type="InterPro" id="IPR001650">
    <property type="entry name" value="Helicase_C-like"/>
</dbReference>
<dbReference type="SMART" id="SM00645">
    <property type="entry name" value="Pept_C1"/>
    <property type="match status" value="1"/>
</dbReference>
<dbReference type="PROSITE" id="PS51194">
    <property type="entry name" value="HELICASE_CTER"/>
    <property type="match status" value="1"/>
</dbReference>
<keyword evidence="7" id="KW-0067">ATP-binding</keyword>
<evidence type="ECO:0000256" key="17">
    <source>
        <dbReference type="ARBA" id="ARBA00048988"/>
    </source>
</evidence>
<evidence type="ECO:0000256" key="5">
    <source>
        <dbReference type="ARBA" id="ARBA00022801"/>
    </source>
</evidence>
<dbReference type="Proteomes" id="UP000678499">
    <property type="component" value="Unassembled WGS sequence"/>
</dbReference>
<dbReference type="NCBIfam" id="TIGR00603">
    <property type="entry name" value="rad25"/>
    <property type="match status" value="1"/>
</dbReference>
<keyword evidence="3" id="KW-0547">Nucleotide-binding</keyword>
<evidence type="ECO:0000259" key="20">
    <source>
        <dbReference type="PROSITE" id="PS51194"/>
    </source>
</evidence>
<dbReference type="GO" id="GO:0006289">
    <property type="term" value="P:nucleotide-excision repair"/>
    <property type="evidence" value="ECO:0007669"/>
    <property type="project" value="InterPro"/>
</dbReference>
<dbReference type="GO" id="GO:0097550">
    <property type="term" value="C:transcription preinitiation complex"/>
    <property type="evidence" value="ECO:0007669"/>
    <property type="project" value="TreeGrafter"/>
</dbReference>
<accession>A0A7R9BCD9</accession>
<dbReference type="GO" id="GO:0008234">
    <property type="term" value="F:cysteine-type peptidase activity"/>
    <property type="evidence" value="ECO:0007669"/>
    <property type="project" value="InterPro"/>
</dbReference>
<dbReference type="Gene3D" id="3.90.70.10">
    <property type="entry name" value="Cysteine proteinases"/>
    <property type="match status" value="1"/>
</dbReference>
<dbReference type="InterPro" id="IPR032438">
    <property type="entry name" value="ERCC3_RAD25_C"/>
</dbReference>
<dbReference type="SUPFAM" id="SSF54001">
    <property type="entry name" value="Cysteine proteinases"/>
    <property type="match status" value="1"/>
</dbReference>
<keyword evidence="12" id="KW-0539">Nucleus</keyword>
<name>A0A7R9BCD9_9CRUS</name>
<keyword evidence="5" id="KW-0378">Hydrolase</keyword>
<evidence type="ECO:0000256" key="10">
    <source>
        <dbReference type="ARBA" id="ARBA00023204"/>
    </source>
</evidence>
<evidence type="ECO:0000256" key="2">
    <source>
        <dbReference type="ARBA" id="ARBA00006637"/>
    </source>
</evidence>
<feature type="domain" description="Helicase C-terminal" evidence="20">
    <location>
        <begin position="1369"/>
        <end position="1524"/>
    </location>
</feature>
<sequence>MTTIQKTRDPVACEFPFVRRAFFSETYHDVRKSNRACMSKYGIGRERIVSSFKDAYRFISGSTSYSLENDEMNIRYEISKNGPVEGAFSVYEDFINYKSGVYQHVHGKFLGGHAIRILGFGEENGVKYWLVANSWNDDWGDKGYFKILRGKNHLGIEAQLFIMSVVTFRMRWNQLALLTKVPSWLLACPKCTSTSSTAYSFMKGNGDGFKKNEGGIVVSSTMFQSGSGIDELPIACQKSSGCEEPSAKFKSVRKVSAKSEEDIAEFIAGFQRCSMIRDLLKLLAFVPAEDVTPVVAVEVLKKLITLENNTQFRNEGYSDKLNAHQPENFTRSAVVSSLVDVICNATDSGLIISALETFHKDYCANPAINAEHLVRLSTELMHRAINCNLRFEDAARLVLHFHLLNDEWASSLAEKLWLCMLDKSHEIDSGDKLALLYKVLPAVKQSRNALFRVAQEKTRILLSNLTPHDVVEIMDSLNAIKGFPVQLMHMIARWLELNLHVVSEQQLVKIISGFSVSKLCDDTVKKSLIKYMKTRDIEKVDSDLVSAAAKYCKKFQFRSPELLNFLGGYFVSKADEIPPEMIKGILELFGHLRYEPGNAFEVFEAVEKVLMDRFVQFKPGDVLDVLLSCIYLERYPLNFVRKVFNPYFFDRVHLMASHADILAARNMLKLIDTALCLECPQYSGPMLPQDCSSRSTFIDGRLTRISPYISLPLTVVAQKLFGVSCSVEPSFYVPSLPKLGLYRIDFLVRRVSGEAIAILIHLPEDFVRDKSTLIGPQHMRHRHLSKVGFKTIVWELDALQKRVRDEKELKENQLRVEMGRKFKKDEKAKKRPRSEVFEADEDDSQGGEDTAGFVPKAASRNAEKDDESPEDVYGAKDYRKLLELKIDYDQRPLWVSPNGHIFLESFSPVYKQAHDFLIAIAEPVCRPEFIHEYKLSAYSLYAAVSVGLHTESITECLSKLSKTSIPPGIVRFIHDCTVSYGKVKLVLRQNSFYVESQFKDILAKLAKDPEVRSCLIMDKKEPASEPVMTTVIPSFPSVNEAGVSTENQNGNTNVGDVDAEKAAAQAKVPEDIASFYEKIDEVDELNSLKNSENLLTYEVNQEKIEILQKRCIELDHPLLAEYDFRNDTHNPDINIDLRPNALLRPYQEKSLRKMFGNGRARSGVIVLPCGAGKSLTGVTAVCTVRKRALVLCNSGVSVEQWKQQFKLWSTADDSMICRFTSEAKDRPQGSSILITTYSMITHQQRRSWEAEKTMDWLKQQEWGIMLLDEVHSIPAKMFRRVLTIVRAHSKLGLTATLVREDDKIADLNFLIGPKLYEANWLELQKGGYIARVQCAEVWCPMSAEFYREYLSAAINRKMLLYVMNPEKFRACQFLIRYHEKRQDKIIVFSDNVFALKHYAIAMNKPFIYGPTGQSERLQILQNFKLNPKVNTIFVSKVADTSFDLPEANVLIQISAHGGSRRQEAQRLGRILRAKKNAFEEEFNAFFYTLVSQDTLEMAYSRKRQRFLVNQGYAYKVITKLQGMENEDLMYGTSEECLQLLQQTLSANDVDDEEGLMGDPDGPRGAMWKRGNMSSMSGADDALYMEYKRAAAREQRHPLFKKFRR</sequence>
<dbReference type="FunFam" id="3.40.50.300:FF:000077">
    <property type="entry name" value="Probable DNA repair helicase RAD25"/>
    <property type="match status" value="1"/>
</dbReference>
<keyword evidence="10" id="KW-0234">DNA repair</keyword>
<dbReference type="OrthoDB" id="10262986at2759"/>
<dbReference type="Pfam" id="PF04851">
    <property type="entry name" value="ResIII"/>
    <property type="match status" value="1"/>
</dbReference>
<dbReference type="GO" id="GO:0043138">
    <property type="term" value="F:3'-5' DNA helicase activity"/>
    <property type="evidence" value="ECO:0007669"/>
    <property type="project" value="UniProtKB-EC"/>
</dbReference>
<dbReference type="InterPro" id="IPR010622">
    <property type="entry name" value="FAST_Leu-rich"/>
</dbReference>
<dbReference type="CDD" id="cd18789">
    <property type="entry name" value="SF2_C_XPB"/>
    <property type="match status" value="1"/>
</dbReference>
<dbReference type="InterPro" id="IPR001161">
    <property type="entry name" value="XPB/Ssl2"/>
</dbReference>
<comment type="catalytic activity">
    <reaction evidence="13">
        <text>Couples ATP hydrolysis with the unwinding of duplex DNA by translocating in the 3'-5' direction.</text>
        <dbReference type="EC" id="5.6.2.4"/>
    </reaction>
</comment>
<dbReference type="SMART" id="SM00487">
    <property type="entry name" value="DEXDc"/>
    <property type="match status" value="1"/>
</dbReference>
<dbReference type="EMBL" id="CAJPEX010000042">
    <property type="protein sequence ID" value="CAG0912701.1"/>
    <property type="molecule type" value="Genomic_DNA"/>
</dbReference>
<dbReference type="InterPro" id="IPR000668">
    <property type="entry name" value="Peptidase_C1A_C"/>
</dbReference>
<feature type="region of interest" description="Disordered" evidence="18">
    <location>
        <begin position="1550"/>
        <end position="1570"/>
    </location>
</feature>
<dbReference type="GO" id="GO:0000112">
    <property type="term" value="C:nucleotide-excision repair factor 3 complex"/>
    <property type="evidence" value="ECO:0007669"/>
    <property type="project" value="TreeGrafter"/>
</dbReference>
<dbReference type="InterPro" id="IPR038765">
    <property type="entry name" value="Papain-like_cys_pep_sf"/>
</dbReference>
<dbReference type="Pfam" id="PF16203">
    <property type="entry name" value="ERCC3_RAD25_C"/>
    <property type="match status" value="1"/>
</dbReference>